<proteinExistence type="predicted"/>
<reference evidence="2 3" key="1">
    <citation type="submission" date="2024-03" db="EMBL/GenBank/DDBJ databases">
        <title>Novel Streptomyces species of biotechnological and ecological value are a feature of Machair soil.</title>
        <authorList>
            <person name="Prole J.R."/>
            <person name="Goodfellow M."/>
            <person name="Allenby N."/>
            <person name="Ward A.C."/>
        </authorList>
    </citation>
    <scope>NUCLEOTIDE SEQUENCE [LARGE SCALE GENOMIC DNA]</scope>
    <source>
        <strain evidence="2 3">MS1.AVA.1</strain>
    </source>
</reference>
<sequence length="50" mass="5847">MGSIRHHKGQRRALVVGISHTPELEEDERLAQRFPRSPVRRRTWPSSATR</sequence>
<gene>
    <name evidence="2" type="ORF">WKI71_11845</name>
</gene>
<evidence type="ECO:0000313" key="3">
    <source>
        <dbReference type="Proteomes" id="UP001376459"/>
    </source>
</evidence>
<accession>A0ABU8UJ32</accession>
<dbReference type="Proteomes" id="UP001376459">
    <property type="component" value="Unassembled WGS sequence"/>
</dbReference>
<evidence type="ECO:0000313" key="2">
    <source>
        <dbReference type="EMBL" id="MEJ8668929.1"/>
    </source>
</evidence>
<name>A0ABU8UJ32_9ACTN</name>
<comment type="caution">
    <text evidence="2">The sequence shown here is derived from an EMBL/GenBank/DDBJ whole genome shotgun (WGS) entry which is preliminary data.</text>
</comment>
<keyword evidence="3" id="KW-1185">Reference proteome</keyword>
<dbReference type="EMBL" id="JBBKAK010000001">
    <property type="protein sequence ID" value="MEJ8668929.1"/>
    <property type="molecule type" value="Genomic_DNA"/>
</dbReference>
<organism evidence="2 3">
    <name type="scientific">Streptomyces machairae</name>
    <dbReference type="NCBI Taxonomy" id="3134109"/>
    <lineage>
        <taxon>Bacteria</taxon>
        <taxon>Bacillati</taxon>
        <taxon>Actinomycetota</taxon>
        <taxon>Actinomycetes</taxon>
        <taxon>Kitasatosporales</taxon>
        <taxon>Streptomycetaceae</taxon>
        <taxon>Streptomyces</taxon>
    </lineage>
</organism>
<protein>
    <submittedName>
        <fullName evidence="2">Uncharacterized protein</fullName>
    </submittedName>
</protein>
<feature type="region of interest" description="Disordered" evidence="1">
    <location>
        <begin position="25"/>
        <end position="50"/>
    </location>
</feature>
<evidence type="ECO:0000256" key="1">
    <source>
        <dbReference type="SAM" id="MobiDB-lite"/>
    </source>
</evidence>